<name>A0ABN6RX52_9BACT</name>
<dbReference type="Pfam" id="PF04972">
    <property type="entry name" value="BON"/>
    <property type="match status" value="2"/>
</dbReference>
<keyword evidence="3" id="KW-1185">Reference proteome</keyword>
<gene>
    <name evidence="2" type="ORF">JCM14722_16590</name>
</gene>
<protein>
    <recommendedName>
        <fullName evidence="1">BON domain-containing protein</fullName>
    </recommendedName>
</protein>
<evidence type="ECO:0000313" key="3">
    <source>
        <dbReference type="Proteomes" id="UP001061361"/>
    </source>
</evidence>
<sequence length="346" mass="38292">MVPALITTGASMAVPQTASMIITAASTVHKTVLFAADERNADDMLADKFLTFQAQAMLMTEPQANMDASCYNGDIYLVGEFATPEDRDRIITRLQGIKGVRSVKGVVKQLPTDMLAAIKPAVTDGHAEAVIETGLFNKLHIRSANVDVEVVQGEAVVMGVVRDRDEAERVIDIVRDLRPESSWDIKVTSLLACQDAYEADIVQDNETYALLTRQQMLDEAAPALAEVEEEADSRLAVETGGNEPSPALEKLYARYFPEKPSAWQTARRKMKTRILDLAKAEQDPRAKMELITLSSKVLKDKHTSIERRLIKTLTTTSNASVWNHVDKILDDIAPERVERIQTLAMN</sequence>
<feature type="domain" description="BON" evidence="1">
    <location>
        <begin position="124"/>
        <end position="177"/>
    </location>
</feature>
<evidence type="ECO:0000313" key="2">
    <source>
        <dbReference type="EMBL" id="BDQ34117.1"/>
    </source>
</evidence>
<dbReference type="EMBL" id="AP026708">
    <property type="protein sequence ID" value="BDQ34117.1"/>
    <property type="molecule type" value="Genomic_DNA"/>
</dbReference>
<reference evidence="2" key="1">
    <citation type="submission" date="2022-08" db="EMBL/GenBank/DDBJ databases">
        <title>Genome Sequence of the sulphate-reducing bacterium, Pseudodesulfovibrio portus JCM14722.</title>
        <authorList>
            <person name="Kondo R."/>
            <person name="Kataoka T."/>
        </authorList>
    </citation>
    <scope>NUCLEOTIDE SEQUENCE</scope>
    <source>
        <strain evidence="2">JCM 14722</strain>
    </source>
</reference>
<feature type="domain" description="BON" evidence="1">
    <location>
        <begin position="62"/>
        <end position="105"/>
    </location>
</feature>
<dbReference type="InterPro" id="IPR007055">
    <property type="entry name" value="BON_dom"/>
</dbReference>
<dbReference type="Proteomes" id="UP001061361">
    <property type="component" value="Chromosome"/>
</dbReference>
<evidence type="ECO:0000259" key="1">
    <source>
        <dbReference type="Pfam" id="PF04972"/>
    </source>
</evidence>
<accession>A0ABN6RX52</accession>
<proteinExistence type="predicted"/>
<organism evidence="2 3">
    <name type="scientific">Pseudodesulfovibrio portus</name>
    <dbReference type="NCBI Taxonomy" id="231439"/>
    <lineage>
        <taxon>Bacteria</taxon>
        <taxon>Pseudomonadati</taxon>
        <taxon>Thermodesulfobacteriota</taxon>
        <taxon>Desulfovibrionia</taxon>
        <taxon>Desulfovibrionales</taxon>
        <taxon>Desulfovibrionaceae</taxon>
    </lineage>
</organism>
<dbReference type="RefSeq" id="WP_264981010.1">
    <property type="nucleotide sequence ID" value="NZ_AP026708.1"/>
</dbReference>